<evidence type="ECO:0000313" key="3">
    <source>
        <dbReference type="Proteomes" id="UP000605986"/>
    </source>
</evidence>
<dbReference type="OrthoDB" id="3587182at2759"/>
<dbReference type="InterPro" id="IPR004045">
    <property type="entry name" value="Glutathione_S-Trfase_N"/>
</dbReference>
<dbReference type="Pfam" id="PF13409">
    <property type="entry name" value="GST_N_2"/>
    <property type="match status" value="1"/>
</dbReference>
<reference evidence="2" key="1">
    <citation type="submission" date="2020-01" db="EMBL/GenBank/DDBJ databases">
        <title>Identification and distribution of gene clusters putatively required for synthesis of sphingolipid metabolism inhibitors in phylogenetically diverse species of the filamentous fungus Fusarium.</title>
        <authorList>
            <person name="Kim H.-S."/>
            <person name="Busman M."/>
            <person name="Brown D.W."/>
            <person name="Divon H."/>
            <person name="Uhlig S."/>
            <person name="Proctor R.H."/>
        </authorList>
    </citation>
    <scope>NUCLEOTIDE SEQUENCE</scope>
    <source>
        <strain evidence="2">NRRL 53441</strain>
    </source>
</reference>
<protein>
    <recommendedName>
        <fullName evidence="1">GST C-terminal domain-containing protein</fullName>
    </recommendedName>
</protein>
<dbReference type="Gene3D" id="3.40.30.10">
    <property type="entry name" value="Glutaredoxin"/>
    <property type="match status" value="1"/>
</dbReference>
<dbReference type="InterPro" id="IPR036282">
    <property type="entry name" value="Glutathione-S-Trfase_C_sf"/>
</dbReference>
<feature type="domain" description="GST C-terminal" evidence="1">
    <location>
        <begin position="106"/>
        <end position="238"/>
    </location>
</feature>
<dbReference type="Gene3D" id="1.20.1050.10">
    <property type="match status" value="1"/>
</dbReference>
<accession>A0A8H4P3H8</accession>
<dbReference type="CDD" id="cd00299">
    <property type="entry name" value="GST_C_family"/>
    <property type="match status" value="1"/>
</dbReference>
<dbReference type="Pfam" id="PF14497">
    <property type="entry name" value="GST_C_3"/>
    <property type="match status" value="1"/>
</dbReference>
<proteinExistence type="predicted"/>
<dbReference type="PROSITE" id="PS50405">
    <property type="entry name" value="GST_CTER"/>
    <property type="match status" value="1"/>
</dbReference>
<dbReference type="Proteomes" id="UP000605986">
    <property type="component" value="Unassembled WGS sequence"/>
</dbReference>
<dbReference type="SUPFAM" id="SSF47616">
    <property type="entry name" value="GST C-terminal domain-like"/>
    <property type="match status" value="1"/>
</dbReference>
<keyword evidence="3" id="KW-1185">Reference proteome</keyword>
<name>A0A8H4P3H8_9HYPO</name>
<gene>
    <name evidence="2" type="ORF">F53441_9346</name>
</gene>
<dbReference type="InterPro" id="IPR036249">
    <property type="entry name" value="Thioredoxin-like_sf"/>
</dbReference>
<dbReference type="EMBL" id="JAADJG010000416">
    <property type="protein sequence ID" value="KAF4447047.1"/>
    <property type="molecule type" value="Genomic_DNA"/>
</dbReference>
<organism evidence="2 3">
    <name type="scientific">Fusarium austroafricanum</name>
    <dbReference type="NCBI Taxonomy" id="2364996"/>
    <lineage>
        <taxon>Eukaryota</taxon>
        <taxon>Fungi</taxon>
        <taxon>Dikarya</taxon>
        <taxon>Ascomycota</taxon>
        <taxon>Pezizomycotina</taxon>
        <taxon>Sordariomycetes</taxon>
        <taxon>Hypocreomycetidae</taxon>
        <taxon>Hypocreales</taxon>
        <taxon>Nectriaceae</taxon>
        <taxon>Fusarium</taxon>
        <taxon>Fusarium concolor species complex</taxon>
    </lineage>
</organism>
<dbReference type="InterPro" id="IPR004046">
    <property type="entry name" value="GST_C"/>
</dbReference>
<evidence type="ECO:0000259" key="1">
    <source>
        <dbReference type="PROSITE" id="PS50405"/>
    </source>
</evidence>
<dbReference type="InterPro" id="IPR010987">
    <property type="entry name" value="Glutathione-S-Trfase_C-like"/>
</dbReference>
<dbReference type="SUPFAM" id="SSF52833">
    <property type="entry name" value="Thioredoxin-like"/>
    <property type="match status" value="1"/>
</dbReference>
<comment type="caution">
    <text evidence="2">The sequence shown here is derived from an EMBL/GenBank/DDBJ whole genome shotgun (WGS) entry which is preliminary data.</text>
</comment>
<sequence length="246" mass="27821">MEAPLELFVLSWGVYPRRVLIYLSEKGLLNSPLIKITEVTIEPGSSSLTAPGKPKGTAPILRLPDGTFIKQSIAILEYFEDICDHPEQPWQVELAKSANGSMVGRSSEEKARVREILSLADEVTSQFGLACHKGTALFKMLETTHPLTAKLILEYCRKNIKLLERYYENDSRFNNYDSQATIADCVLYSVLHFAKDLYSLDLLADPELPSLQAFYEWFGKRESVQVGDDHFPQQIKELSSQWLSSD</sequence>
<evidence type="ECO:0000313" key="2">
    <source>
        <dbReference type="EMBL" id="KAF4447047.1"/>
    </source>
</evidence>
<dbReference type="AlphaFoldDB" id="A0A8H4P3H8"/>